<dbReference type="HOGENOM" id="CLU_2510805_0_0_0"/>
<sequence>MNQLDEICKFYEYELMKIISRNMIEIKKEDKFISIVAYYNNMKKVNFKSFSYNESNKIIPQNISGDLIMELKKFYFKHDKSFMIN</sequence>
<dbReference type="KEGG" id="str:Sterm_1864"/>
<dbReference type="AlphaFoldDB" id="D1AJ34"/>
<organism evidence="1 2">
    <name type="scientific">Sebaldella termitidis (strain ATCC 33386 / NCTC 11300)</name>
    <dbReference type="NCBI Taxonomy" id="526218"/>
    <lineage>
        <taxon>Bacteria</taxon>
        <taxon>Fusobacteriati</taxon>
        <taxon>Fusobacteriota</taxon>
        <taxon>Fusobacteriia</taxon>
        <taxon>Fusobacteriales</taxon>
        <taxon>Leptotrichiaceae</taxon>
        <taxon>Sebaldella</taxon>
    </lineage>
</organism>
<reference evidence="1 2" key="2">
    <citation type="journal article" date="2010" name="Stand. Genomic Sci.">
        <title>Complete genome sequence of Sebaldella termitidis type strain (NCTC 11300).</title>
        <authorList>
            <person name="Harmon-Smith M."/>
            <person name="Celia L."/>
            <person name="Chertkov O."/>
            <person name="Lapidus A."/>
            <person name="Copeland A."/>
            <person name="Glavina Del Rio T."/>
            <person name="Nolan M."/>
            <person name="Lucas S."/>
            <person name="Tice H."/>
            <person name="Cheng J.F."/>
            <person name="Han C."/>
            <person name="Detter J.C."/>
            <person name="Bruce D."/>
            <person name="Goodwin L."/>
            <person name="Pitluck S."/>
            <person name="Pati A."/>
            <person name="Liolios K."/>
            <person name="Ivanova N."/>
            <person name="Mavromatis K."/>
            <person name="Mikhailova N."/>
            <person name="Chen A."/>
            <person name="Palaniappan K."/>
            <person name="Land M."/>
            <person name="Hauser L."/>
            <person name="Chang Y.J."/>
            <person name="Jeffries C.D."/>
            <person name="Brettin T."/>
            <person name="Goker M."/>
            <person name="Beck B."/>
            <person name="Bristow J."/>
            <person name="Eisen J.A."/>
            <person name="Markowitz V."/>
            <person name="Hugenholtz P."/>
            <person name="Kyrpides N.C."/>
            <person name="Klenk H.P."/>
            <person name="Chen F."/>
        </authorList>
    </citation>
    <scope>NUCLEOTIDE SEQUENCE [LARGE SCALE GENOMIC DNA]</scope>
    <source>
        <strain evidence="2">ATCC 33386 / NCTC 11300</strain>
    </source>
</reference>
<evidence type="ECO:0000313" key="1">
    <source>
        <dbReference type="EMBL" id="ACZ08722.1"/>
    </source>
</evidence>
<dbReference type="EMBL" id="CP001739">
    <property type="protein sequence ID" value="ACZ08722.1"/>
    <property type="molecule type" value="Genomic_DNA"/>
</dbReference>
<name>D1AJ34_SEBTE</name>
<dbReference type="STRING" id="526218.Sterm_1864"/>
<protein>
    <submittedName>
        <fullName evidence="1">Uncharacterized protein</fullName>
    </submittedName>
</protein>
<reference evidence="2" key="1">
    <citation type="submission" date="2009-09" db="EMBL/GenBank/DDBJ databases">
        <title>The complete chromosome of Sebaldella termitidis ATCC 33386.</title>
        <authorList>
            <consortium name="US DOE Joint Genome Institute (JGI-PGF)"/>
            <person name="Lucas S."/>
            <person name="Copeland A."/>
            <person name="Lapidus A."/>
            <person name="Glavina del Rio T."/>
            <person name="Dalin E."/>
            <person name="Tice H."/>
            <person name="Bruce D."/>
            <person name="Goodwin L."/>
            <person name="Pitluck S."/>
            <person name="Kyrpides N."/>
            <person name="Mavromatis K."/>
            <person name="Ivanova N."/>
            <person name="Mikhailova N."/>
            <person name="Sims D."/>
            <person name="Meincke L."/>
            <person name="Brettin T."/>
            <person name="Detter J.C."/>
            <person name="Han C."/>
            <person name="Larimer F."/>
            <person name="Land M."/>
            <person name="Hauser L."/>
            <person name="Markowitz V."/>
            <person name="Cheng J.F."/>
            <person name="Hugenholtz P."/>
            <person name="Woyke T."/>
            <person name="Wu D."/>
            <person name="Eisen J.A."/>
        </authorList>
    </citation>
    <scope>NUCLEOTIDE SEQUENCE [LARGE SCALE GENOMIC DNA]</scope>
    <source>
        <strain evidence="2">ATCC 33386 / NCTC 11300</strain>
    </source>
</reference>
<dbReference type="Proteomes" id="UP000000845">
    <property type="component" value="Chromosome"/>
</dbReference>
<gene>
    <name evidence="1" type="ordered locus">Sterm_1864</name>
</gene>
<keyword evidence="2" id="KW-1185">Reference proteome</keyword>
<accession>D1AJ34</accession>
<dbReference type="RefSeq" id="WP_012861316.1">
    <property type="nucleotide sequence ID" value="NC_013517.1"/>
</dbReference>
<evidence type="ECO:0000313" key="2">
    <source>
        <dbReference type="Proteomes" id="UP000000845"/>
    </source>
</evidence>
<proteinExistence type="predicted"/>